<proteinExistence type="predicted"/>
<dbReference type="HOGENOM" id="CLU_172056_0_0_1"/>
<dbReference type="EMBL" id="CH986878">
    <property type="protein sequence ID" value="EDX15983.1"/>
    <property type="molecule type" value="Genomic_DNA"/>
</dbReference>
<gene>
    <name evidence="2" type="primary">Dsim\GD20829</name>
    <name evidence="2" type="ORF">Dsim_GD20829</name>
</gene>
<dbReference type="Proteomes" id="UP000000304">
    <property type="component" value="Unassembled WGS sequence"/>
</dbReference>
<feature type="compositionally biased region" description="Basic and acidic residues" evidence="1">
    <location>
        <begin position="73"/>
        <end position="89"/>
    </location>
</feature>
<dbReference type="STRING" id="7240.B4NVA4"/>
<keyword evidence="3" id="KW-1185">Reference proteome</keyword>
<protein>
    <submittedName>
        <fullName evidence="2">GD20829</fullName>
    </submittedName>
</protein>
<evidence type="ECO:0000313" key="2">
    <source>
        <dbReference type="EMBL" id="EDX15983.1"/>
    </source>
</evidence>
<dbReference type="AlphaFoldDB" id="B4NVA4"/>
<reference evidence="2 3" key="1">
    <citation type="journal article" date="2007" name="Nature">
        <title>Evolution of genes and genomes on the Drosophila phylogeny.</title>
        <authorList>
            <consortium name="Drosophila 12 Genomes Consortium"/>
            <person name="Clark A.G."/>
            <person name="Eisen M.B."/>
            <person name="Smith D.R."/>
            <person name="Bergman C.M."/>
            <person name="Oliver B."/>
            <person name="Markow T.A."/>
            <person name="Kaufman T.C."/>
            <person name="Kellis M."/>
            <person name="Gelbart W."/>
            <person name="Iyer V.N."/>
            <person name="Pollard D.A."/>
            <person name="Sackton T.B."/>
            <person name="Larracuente A.M."/>
            <person name="Singh N.D."/>
            <person name="Abad J.P."/>
            <person name="Abt D.N."/>
            <person name="Adryan B."/>
            <person name="Aguade M."/>
            <person name="Akashi H."/>
            <person name="Anderson W.W."/>
            <person name="Aquadro C.F."/>
            <person name="Ardell D.H."/>
            <person name="Arguello R."/>
            <person name="Artieri C.G."/>
            <person name="Barbash D.A."/>
            <person name="Barker D."/>
            <person name="Barsanti P."/>
            <person name="Batterham P."/>
            <person name="Batzoglou S."/>
            <person name="Begun D."/>
            <person name="Bhutkar A."/>
            <person name="Blanco E."/>
            <person name="Bosak S.A."/>
            <person name="Bradley R.K."/>
            <person name="Brand A.D."/>
            <person name="Brent M.R."/>
            <person name="Brooks A.N."/>
            <person name="Brown R.H."/>
            <person name="Butlin R.K."/>
            <person name="Caggese C."/>
            <person name="Calvi B.R."/>
            <person name="Bernardo de Carvalho A."/>
            <person name="Caspi A."/>
            <person name="Castrezana S."/>
            <person name="Celniker S.E."/>
            <person name="Chang J.L."/>
            <person name="Chapple C."/>
            <person name="Chatterji S."/>
            <person name="Chinwalla A."/>
            <person name="Civetta A."/>
            <person name="Clifton S.W."/>
            <person name="Comeron J.M."/>
            <person name="Costello J.C."/>
            <person name="Coyne J.A."/>
            <person name="Daub J."/>
            <person name="David R.G."/>
            <person name="Delcher A.L."/>
            <person name="Delehaunty K."/>
            <person name="Do C.B."/>
            <person name="Ebling H."/>
            <person name="Edwards K."/>
            <person name="Eickbush T."/>
            <person name="Evans J.D."/>
            <person name="Filipski A."/>
            <person name="Findeiss S."/>
            <person name="Freyhult E."/>
            <person name="Fulton L."/>
            <person name="Fulton R."/>
            <person name="Garcia A.C."/>
            <person name="Gardiner A."/>
            <person name="Garfield D.A."/>
            <person name="Garvin B.E."/>
            <person name="Gibson G."/>
            <person name="Gilbert D."/>
            <person name="Gnerre S."/>
            <person name="Godfrey J."/>
            <person name="Good R."/>
            <person name="Gotea V."/>
            <person name="Gravely B."/>
            <person name="Greenberg A.J."/>
            <person name="Griffiths-Jones S."/>
            <person name="Gross S."/>
            <person name="Guigo R."/>
            <person name="Gustafson E.A."/>
            <person name="Haerty W."/>
            <person name="Hahn M.W."/>
            <person name="Halligan D.L."/>
            <person name="Halpern A.L."/>
            <person name="Halter G.M."/>
            <person name="Han M.V."/>
            <person name="Heger A."/>
            <person name="Hillier L."/>
            <person name="Hinrichs A.S."/>
            <person name="Holmes I."/>
            <person name="Hoskins R.A."/>
            <person name="Hubisz M.J."/>
            <person name="Hultmark D."/>
            <person name="Huntley M.A."/>
            <person name="Jaffe D.B."/>
            <person name="Jagadeeshan S."/>
            <person name="Jeck W.R."/>
            <person name="Johnson J."/>
            <person name="Jones C.D."/>
            <person name="Jordan W.C."/>
            <person name="Karpen G.H."/>
            <person name="Kataoka E."/>
            <person name="Keightley P.D."/>
            <person name="Kheradpour P."/>
            <person name="Kirkness E.F."/>
            <person name="Koerich L.B."/>
            <person name="Kristiansen K."/>
            <person name="Kudrna D."/>
            <person name="Kulathinal R.J."/>
            <person name="Kumar S."/>
            <person name="Kwok R."/>
            <person name="Lander E."/>
            <person name="Langley C.H."/>
            <person name="Lapoint R."/>
            <person name="Lazzaro B.P."/>
            <person name="Lee S.J."/>
            <person name="Levesque L."/>
            <person name="Li R."/>
            <person name="Lin C.F."/>
            <person name="Lin M.F."/>
            <person name="Lindblad-Toh K."/>
            <person name="Llopart A."/>
            <person name="Long M."/>
            <person name="Low L."/>
            <person name="Lozovsky E."/>
            <person name="Lu J."/>
            <person name="Luo M."/>
            <person name="Machado C.A."/>
            <person name="Makalowski W."/>
            <person name="Marzo M."/>
            <person name="Matsuda M."/>
            <person name="Matzkin L."/>
            <person name="McAllister B."/>
            <person name="McBride C.S."/>
            <person name="McKernan B."/>
            <person name="McKernan K."/>
            <person name="Mendez-Lago M."/>
            <person name="Minx P."/>
            <person name="Mollenhauer M.U."/>
            <person name="Montooth K."/>
            <person name="Mount S.M."/>
            <person name="Mu X."/>
            <person name="Myers E."/>
            <person name="Negre B."/>
            <person name="Newfeld S."/>
            <person name="Nielsen R."/>
            <person name="Noor M.A."/>
            <person name="O'Grady P."/>
            <person name="Pachter L."/>
            <person name="Papaceit M."/>
            <person name="Parisi M.J."/>
            <person name="Parisi M."/>
            <person name="Parts L."/>
            <person name="Pedersen J.S."/>
            <person name="Pesole G."/>
            <person name="Phillippy A.M."/>
            <person name="Ponting C.P."/>
            <person name="Pop M."/>
            <person name="Porcelli D."/>
            <person name="Powell J.R."/>
            <person name="Prohaska S."/>
            <person name="Pruitt K."/>
            <person name="Puig M."/>
            <person name="Quesneville H."/>
            <person name="Ram K.R."/>
            <person name="Rand D."/>
            <person name="Rasmussen M.D."/>
            <person name="Reed L.K."/>
            <person name="Reenan R."/>
            <person name="Reily A."/>
            <person name="Remington K.A."/>
            <person name="Rieger T.T."/>
            <person name="Ritchie M.G."/>
            <person name="Robin C."/>
            <person name="Rogers Y.H."/>
            <person name="Rohde C."/>
            <person name="Rozas J."/>
            <person name="Rubenfield M.J."/>
            <person name="Ruiz A."/>
            <person name="Russo S."/>
            <person name="Salzberg S.L."/>
            <person name="Sanchez-Gracia A."/>
            <person name="Saranga D.J."/>
            <person name="Sato H."/>
            <person name="Schaeffer S.W."/>
            <person name="Schatz M.C."/>
            <person name="Schlenke T."/>
            <person name="Schwartz R."/>
            <person name="Segarra C."/>
            <person name="Singh R.S."/>
            <person name="Sirot L."/>
            <person name="Sirota M."/>
            <person name="Sisneros N.B."/>
            <person name="Smith C.D."/>
            <person name="Smith T.F."/>
            <person name="Spieth J."/>
            <person name="Stage D.E."/>
            <person name="Stark A."/>
            <person name="Stephan W."/>
            <person name="Strausberg R.L."/>
            <person name="Strempel S."/>
            <person name="Sturgill D."/>
            <person name="Sutton G."/>
            <person name="Sutton G.G."/>
            <person name="Tao W."/>
            <person name="Teichmann S."/>
            <person name="Tobari Y.N."/>
            <person name="Tomimura Y."/>
            <person name="Tsolas J.M."/>
            <person name="Valente V.L."/>
            <person name="Venter E."/>
            <person name="Venter J.C."/>
            <person name="Vicario S."/>
            <person name="Vieira F.G."/>
            <person name="Vilella A.J."/>
            <person name="Villasante A."/>
            <person name="Walenz B."/>
            <person name="Wang J."/>
            <person name="Wasserman M."/>
            <person name="Watts T."/>
            <person name="Wilson D."/>
            <person name="Wilson R.K."/>
            <person name="Wing R.A."/>
            <person name="Wolfner M.F."/>
            <person name="Wong A."/>
            <person name="Wong G.K."/>
            <person name="Wu C.I."/>
            <person name="Wu G."/>
            <person name="Yamamoto D."/>
            <person name="Yang H.P."/>
            <person name="Yang S.P."/>
            <person name="Yorke J.A."/>
            <person name="Yoshida K."/>
            <person name="Zdobnov E."/>
            <person name="Zhang P."/>
            <person name="Zhang Y."/>
            <person name="Zimin A.V."/>
            <person name="Baldwin J."/>
            <person name="Abdouelleil A."/>
            <person name="Abdulkadir J."/>
            <person name="Abebe A."/>
            <person name="Abera B."/>
            <person name="Abreu J."/>
            <person name="Acer S.C."/>
            <person name="Aftuck L."/>
            <person name="Alexander A."/>
            <person name="An P."/>
            <person name="Anderson E."/>
            <person name="Anderson S."/>
            <person name="Arachi H."/>
            <person name="Azer M."/>
            <person name="Bachantsang P."/>
            <person name="Barry A."/>
            <person name="Bayul T."/>
            <person name="Berlin A."/>
            <person name="Bessette D."/>
            <person name="Bloom T."/>
            <person name="Blye J."/>
            <person name="Boguslavskiy L."/>
            <person name="Bonnet C."/>
            <person name="Boukhgalter B."/>
            <person name="Bourzgui I."/>
            <person name="Brown A."/>
            <person name="Cahill P."/>
            <person name="Channer S."/>
            <person name="Cheshatsang Y."/>
            <person name="Chuda L."/>
            <person name="Citroen M."/>
            <person name="Collymore A."/>
            <person name="Cooke P."/>
            <person name="Costello M."/>
            <person name="D'Aco K."/>
            <person name="Daza R."/>
            <person name="De Haan G."/>
            <person name="DeGray S."/>
            <person name="DeMaso C."/>
            <person name="Dhargay N."/>
            <person name="Dooley K."/>
            <person name="Dooley E."/>
            <person name="Doricent M."/>
            <person name="Dorje P."/>
            <person name="Dorjee K."/>
            <person name="Dupes A."/>
            <person name="Elong R."/>
            <person name="Falk J."/>
            <person name="Farina A."/>
            <person name="Faro S."/>
            <person name="Ferguson D."/>
            <person name="Fisher S."/>
            <person name="Foley C.D."/>
            <person name="Franke A."/>
            <person name="Friedrich D."/>
            <person name="Gadbois L."/>
            <person name="Gearin G."/>
            <person name="Gearin C.R."/>
            <person name="Giannoukos G."/>
            <person name="Goode T."/>
            <person name="Graham J."/>
            <person name="Grandbois E."/>
            <person name="Grewal S."/>
            <person name="Gyaltsen K."/>
            <person name="Hafez N."/>
            <person name="Hagos B."/>
            <person name="Hall J."/>
            <person name="Henson C."/>
            <person name="Hollinger A."/>
            <person name="Honan T."/>
            <person name="Huard M.D."/>
            <person name="Hughes L."/>
            <person name="Hurhula B."/>
            <person name="Husby M.E."/>
            <person name="Kamat A."/>
            <person name="Kanga B."/>
            <person name="Kashin S."/>
            <person name="Khazanovich D."/>
            <person name="Kisner P."/>
            <person name="Lance K."/>
            <person name="Lara M."/>
            <person name="Lee W."/>
            <person name="Lennon N."/>
            <person name="Letendre F."/>
            <person name="LeVine R."/>
            <person name="Lipovsky A."/>
            <person name="Liu X."/>
            <person name="Liu J."/>
            <person name="Liu S."/>
            <person name="Lokyitsang T."/>
            <person name="Lokyitsang Y."/>
            <person name="Lubonja R."/>
            <person name="Lui A."/>
            <person name="MacDonald P."/>
            <person name="Magnisalis V."/>
            <person name="Maru K."/>
            <person name="Matthews C."/>
            <person name="McCusker W."/>
            <person name="McDonough S."/>
            <person name="Mehta T."/>
            <person name="Meldrim J."/>
            <person name="Meneus L."/>
            <person name="Mihai O."/>
            <person name="Mihalev A."/>
            <person name="Mihova T."/>
            <person name="Mittelman R."/>
            <person name="Mlenga V."/>
            <person name="Montmayeur A."/>
            <person name="Mulrain L."/>
            <person name="Navidi A."/>
            <person name="Naylor J."/>
            <person name="Negash T."/>
            <person name="Nguyen T."/>
            <person name="Nguyen N."/>
            <person name="Nicol R."/>
            <person name="Norbu C."/>
            <person name="Norbu N."/>
            <person name="Novod N."/>
            <person name="O'Neill B."/>
            <person name="Osman S."/>
            <person name="Markiewicz E."/>
            <person name="Oyono O.L."/>
            <person name="Patti C."/>
            <person name="Phunkhang P."/>
            <person name="Pierre F."/>
            <person name="Priest M."/>
            <person name="Raghuraman S."/>
            <person name="Rege F."/>
            <person name="Reyes R."/>
            <person name="Rise C."/>
            <person name="Rogov P."/>
            <person name="Ross K."/>
            <person name="Ryan E."/>
            <person name="Settipalli S."/>
            <person name="Shea T."/>
            <person name="Sherpa N."/>
            <person name="Shi L."/>
            <person name="Shih D."/>
            <person name="Sparrow T."/>
            <person name="Spaulding J."/>
            <person name="Stalker J."/>
            <person name="Stange-Thomann N."/>
            <person name="Stavropoulos S."/>
            <person name="Stone C."/>
            <person name="Strader C."/>
            <person name="Tesfaye S."/>
            <person name="Thomson T."/>
            <person name="Thoulutsang Y."/>
            <person name="Thoulutsang D."/>
            <person name="Topham K."/>
            <person name="Topping I."/>
            <person name="Tsamla T."/>
            <person name="Vassiliev H."/>
            <person name="Vo A."/>
            <person name="Wangchuk T."/>
            <person name="Wangdi T."/>
            <person name="Weiand M."/>
            <person name="Wilkinson J."/>
            <person name="Wilson A."/>
            <person name="Yadav S."/>
            <person name="Young G."/>
            <person name="Yu Q."/>
            <person name="Zembek L."/>
            <person name="Zhong D."/>
            <person name="Zimmer A."/>
            <person name="Zwirko Z."/>
            <person name="Jaffe D.B."/>
            <person name="Alvarez P."/>
            <person name="Brockman W."/>
            <person name="Butler J."/>
            <person name="Chin C."/>
            <person name="Gnerre S."/>
            <person name="Grabherr M."/>
            <person name="Kleber M."/>
            <person name="Mauceli E."/>
            <person name="MacCallum I."/>
        </authorList>
    </citation>
    <scope>NUCLEOTIDE SEQUENCE [LARGE SCALE GENOMIC DNA]</scope>
    <source>
        <strain evidence="3">white501</strain>
    </source>
</reference>
<name>B4NVA4_DROSI</name>
<evidence type="ECO:0000256" key="1">
    <source>
        <dbReference type="SAM" id="MobiDB-lite"/>
    </source>
</evidence>
<evidence type="ECO:0000313" key="3">
    <source>
        <dbReference type="Proteomes" id="UP000000304"/>
    </source>
</evidence>
<sequence length="106" mass="12173">MGKSWLYSLKKDDLPVIASTLWIKPHRARISRNSGTLEREYGRRPAVEVKVSGVEGLVRSLDFASMAEGSGSRSDRQEIGQELRDGRRERRERRKASRDRWKTSTA</sequence>
<organism evidence="2 3">
    <name type="scientific">Drosophila simulans</name>
    <name type="common">Fruit fly</name>
    <dbReference type="NCBI Taxonomy" id="7240"/>
    <lineage>
        <taxon>Eukaryota</taxon>
        <taxon>Metazoa</taxon>
        <taxon>Ecdysozoa</taxon>
        <taxon>Arthropoda</taxon>
        <taxon>Hexapoda</taxon>
        <taxon>Insecta</taxon>
        <taxon>Pterygota</taxon>
        <taxon>Neoptera</taxon>
        <taxon>Endopterygota</taxon>
        <taxon>Diptera</taxon>
        <taxon>Brachycera</taxon>
        <taxon>Muscomorpha</taxon>
        <taxon>Ephydroidea</taxon>
        <taxon>Drosophilidae</taxon>
        <taxon>Drosophila</taxon>
        <taxon>Sophophora</taxon>
    </lineage>
</organism>
<accession>B4NVA4</accession>
<feature type="region of interest" description="Disordered" evidence="1">
    <location>
        <begin position="66"/>
        <end position="106"/>
    </location>
</feature>
<dbReference type="PhylomeDB" id="B4NVA4"/>